<dbReference type="FunCoup" id="Q75F83">
    <property type="interactions" value="48"/>
</dbReference>
<evidence type="ECO:0000256" key="3">
    <source>
        <dbReference type="SAM" id="SignalP"/>
    </source>
</evidence>
<keyword evidence="2" id="KW-0106">Calcium</keyword>
<dbReference type="InParanoid" id="Q75F83"/>
<reference evidence="4 5" key="1">
    <citation type="journal article" date="2004" name="Science">
        <title>The Ashbya gossypii genome as a tool for mapping the ancient Saccharomyces cerevisiae genome.</title>
        <authorList>
            <person name="Dietrich F.S."/>
            <person name="Voegeli S."/>
            <person name="Brachat S."/>
            <person name="Lerch A."/>
            <person name="Gates K."/>
            <person name="Steiner S."/>
            <person name="Mohr C."/>
            <person name="Pohlmann R."/>
            <person name="Luedi P."/>
            <person name="Choi S."/>
            <person name="Wing R.A."/>
            <person name="Flavier A."/>
            <person name="Gaffney T.D."/>
            <person name="Philippsen P."/>
        </authorList>
    </citation>
    <scope>NUCLEOTIDE SEQUENCE [LARGE SCALE GENOMIC DNA]</scope>
    <source>
        <strain evidence="5">ATCC 10895 / CBS 109.51 / FGSC 9923 / NRRL Y-1056</strain>
    </source>
</reference>
<dbReference type="InterPro" id="IPR040250">
    <property type="entry name" value="Nucleobindin"/>
</dbReference>
<dbReference type="AlphaFoldDB" id="Q75F83"/>
<dbReference type="OrthoDB" id="289247at2759"/>
<name>Q75F83_EREGS</name>
<dbReference type="GeneID" id="4618680"/>
<evidence type="ECO:0000313" key="5">
    <source>
        <dbReference type="Proteomes" id="UP000000591"/>
    </source>
</evidence>
<dbReference type="RefSeq" id="NP_982517.1">
    <property type="nucleotide sequence ID" value="NM_207870.1"/>
</dbReference>
<dbReference type="Proteomes" id="UP000000591">
    <property type="component" value="Chromosome I"/>
</dbReference>
<dbReference type="SUPFAM" id="SSF47473">
    <property type="entry name" value="EF-hand"/>
    <property type="match status" value="1"/>
</dbReference>
<dbReference type="eggNOG" id="ENOG502QRFY">
    <property type="taxonomic scope" value="Eukaryota"/>
</dbReference>
<dbReference type="GO" id="GO:0005793">
    <property type="term" value="C:endoplasmic reticulum-Golgi intermediate compartment"/>
    <property type="evidence" value="ECO:0000318"/>
    <property type="project" value="GO_Central"/>
</dbReference>
<proteinExistence type="predicted"/>
<organism evidence="4 5">
    <name type="scientific">Eremothecium gossypii (strain ATCC 10895 / CBS 109.51 / FGSC 9923 / NRRL Y-1056)</name>
    <name type="common">Yeast</name>
    <name type="synonym">Ashbya gossypii</name>
    <dbReference type="NCBI Taxonomy" id="284811"/>
    <lineage>
        <taxon>Eukaryota</taxon>
        <taxon>Fungi</taxon>
        <taxon>Dikarya</taxon>
        <taxon>Ascomycota</taxon>
        <taxon>Saccharomycotina</taxon>
        <taxon>Saccharomycetes</taxon>
        <taxon>Saccharomycetales</taxon>
        <taxon>Saccharomycetaceae</taxon>
        <taxon>Eremothecium</taxon>
    </lineage>
</organism>
<evidence type="ECO:0000256" key="2">
    <source>
        <dbReference type="ARBA" id="ARBA00022837"/>
    </source>
</evidence>
<protein>
    <submittedName>
        <fullName evidence="4">AAL025Wp</fullName>
    </submittedName>
</protein>
<dbReference type="InterPro" id="IPR018247">
    <property type="entry name" value="EF_Hand_1_Ca_BS"/>
</dbReference>
<dbReference type="InterPro" id="IPR011992">
    <property type="entry name" value="EF-hand-dom_pair"/>
</dbReference>
<dbReference type="HOGENOM" id="CLU_096561_1_0_1"/>
<dbReference type="EMBL" id="AE016814">
    <property type="protein sequence ID" value="AAS50341.1"/>
    <property type="molecule type" value="Genomic_DNA"/>
</dbReference>
<dbReference type="OMA" id="ADWMTKH"/>
<sequence>MRLLELGLVFGGLLGSVRCMPHGDKIHTEVERPPEGKNWEQWHMEHEHQMAEYTPEKFFNLHDTNGKGYMDERDILSLYGLSRPEVVGTGDGMGQHDDSERIDEETANRIVKLIGELLDTNDDGKVTKAEYLNFAKRGKSFPDLGVGVGHHLDFEKEFNVHHWNTHHQNNEKTTHREDVEHDLLHYYHSLEQDELKRGATRGSYVTDDQLESQIMKQKIPSKYLTGRL</sequence>
<dbReference type="GO" id="GO:0005509">
    <property type="term" value="F:calcium ion binding"/>
    <property type="evidence" value="ECO:0000318"/>
    <property type="project" value="GO_Central"/>
</dbReference>
<dbReference type="PANTHER" id="PTHR19237:SF20">
    <property type="entry name" value="NUCLEOBINDIN 1"/>
    <property type="match status" value="1"/>
</dbReference>
<dbReference type="Gene3D" id="1.10.238.10">
    <property type="entry name" value="EF-hand"/>
    <property type="match status" value="1"/>
</dbReference>
<keyword evidence="5" id="KW-1185">Reference proteome</keyword>
<dbReference type="KEGG" id="ago:AGOS_AAL025W"/>
<dbReference type="PANTHER" id="PTHR19237">
    <property type="entry name" value="NUCLEOBINDIN"/>
    <property type="match status" value="1"/>
</dbReference>
<keyword evidence="1 3" id="KW-0732">Signal</keyword>
<dbReference type="PROSITE" id="PS00018">
    <property type="entry name" value="EF_HAND_1"/>
    <property type="match status" value="1"/>
</dbReference>
<feature type="signal peptide" evidence="3">
    <location>
        <begin position="1"/>
        <end position="19"/>
    </location>
</feature>
<reference evidence="5" key="2">
    <citation type="journal article" date="2013" name="G3 (Bethesda)">
        <title>Genomes of Ashbya fungi isolated from insects reveal four mating-type loci, numerous translocations, lack of transposons, and distinct gene duplications.</title>
        <authorList>
            <person name="Dietrich F.S."/>
            <person name="Voegeli S."/>
            <person name="Kuo S."/>
            <person name="Philippsen P."/>
        </authorList>
    </citation>
    <scope>GENOME REANNOTATION</scope>
    <source>
        <strain evidence="5">ATCC 10895 / CBS 109.51 / FGSC 9923 / NRRL Y-1056</strain>
    </source>
</reference>
<evidence type="ECO:0000313" key="4">
    <source>
        <dbReference type="EMBL" id="AAS50341.1"/>
    </source>
</evidence>
<accession>Q75F83</accession>
<dbReference type="FunFam" id="1.10.238.10:FF:000309">
    <property type="entry name" value="Chromosome 21, whole genome shotgun sequence"/>
    <property type="match status" value="1"/>
</dbReference>
<feature type="chain" id="PRO_5004285461" evidence="3">
    <location>
        <begin position="20"/>
        <end position="228"/>
    </location>
</feature>
<gene>
    <name evidence="4" type="ORF">AGOS_AAL025W</name>
</gene>
<evidence type="ECO:0000256" key="1">
    <source>
        <dbReference type="ARBA" id="ARBA00022729"/>
    </source>
</evidence>